<evidence type="ECO:0000256" key="1">
    <source>
        <dbReference type="ARBA" id="ARBA00010515"/>
    </source>
</evidence>
<feature type="transmembrane region" description="Helical" evidence="6">
    <location>
        <begin position="7"/>
        <end position="25"/>
    </location>
</feature>
<keyword evidence="2" id="KW-0378">Hydrolase</keyword>
<dbReference type="SUPFAM" id="SSF53474">
    <property type="entry name" value="alpha/beta-Hydrolases"/>
    <property type="match status" value="1"/>
</dbReference>
<dbReference type="InterPro" id="IPR050300">
    <property type="entry name" value="GDXG_lipolytic_enzyme"/>
</dbReference>
<evidence type="ECO:0000256" key="5">
    <source>
        <dbReference type="PROSITE-ProRule" id="PRU10038"/>
    </source>
</evidence>
<dbReference type="PANTHER" id="PTHR48081">
    <property type="entry name" value="AB HYDROLASE SUPERFAMILY PROTEIN C4A8.06C"/>
    <property type="match status" value="1"/>
</dbReference>
<keyword evidence="6" id="KW-0812">Transmembrane</keyword>
<dbReference type="FunCoup" id="A0A1S3GK77">
    <property type="interactions" value="177"/>
</dbReference>
<proteinExistence type="inferred from homology"/>
<feature type="domain" description="Alpha/beta hydrolase fold-3" evidence="7">
    <location>
        <begin position="107"/>
        <end position="261"/>
    </location>
</feature>
<dbReference type="KEGG" id="dord:105998822"/>
<evidence type="ECO:0000256" key="4">
    <source>
        <dbReference type="PIRSR" id="PIRSR037251-1"/>
    </source>
</evidence>
<comment type="similarity">
    <text evidence="1">Belongs to the 'GDXG' lipolytic enzyme family.</text>
</comment>
<gene>
    <name evidence="9" type="primary">Aadac</name>
</gene>
<dbReference type="OMA" id="WPTDFEI"/>
<evidence type="ECO:0000259" key="7">
    <source>
        <dbReference type="Pfam" id="PF07859"/>
    </source>
</evidence>
<protein>
    <submittedName>
        <fullName evidence="9">Arylacetamide deacetylase</fullName>
    </submittedName>
</protein>
<dbReference type="AlphaFoldDB" id="A0A1S3GK77"/>
<dbReference type="InterPro" id="IPR033140">
    <property type="entry name" value="Lipase_GDXG_put_SER_AS"/>
</dbReference>
<feature type="transmembrane region" description="Helical" evidence="6">
    <location>
        <begin position="45"/>
        <end position="69"/>
    </location>
</feature>
<dbReference type="InParanoid" id="A0A1S3GK77"/>
<dbReference type="STRING" id="10020.ENSDORP00000020345"/>
<feature type="transmembrane region" description="Helical" evidence="6">
    <location>
        <begin position="106"/>
        <end position="125"/>
    </location>
</feature>
<dbReference type="GeneID" id="105998822"/>
<feature type="active site" evidence="4">
    <location>
        <position position="343"/>
    </location>
</feature>
<feature type="active site" evidence="4 5">
    <location>
        <position position="189"/>
    </location>
</feature>
<sequence length="399" mass="45578">MKKKATFLLIAGVLGAWFIYIPLPASVEESWKLTWIMVPIRATTGLALFADYLGIIHFANSLMFFMGFLEVPPTSDENIIVTETFFNSVPVRVYVPKRKSEILKKGLLYVHGGGWCLPGAAFYHYDYLSRSTAHSLDAVVVSVNYRLAPKYHFPSQFEDVYNALKWFVRQDVLEEYGIDSERIGIAGDSAGGNLAAAVTQQFKDDPDVKIKLKVQALIYPVLQTLNMNLPSYQDHADLPFLTRSLMIKFWSSYFTTDRSLEKAMLFNQHIPMELSHLFQFVNWSSLLPERFVKGHIYRHPIPGSSELVKKYPGLLDVRAAPLLADESKLRGLPLAYIITCQYDILRDDGLLYVARLRSAGVNVTHDHMEDGFHGLLAYIWLKIKDRTENQYLSWLRQNL</sequence>
<dbReference type="PANTHER" id="PTHR48081:SF28">
    <property type="entry name" value="ALPHA_BETA HYDROLASE FOLD-3 DOMAIN-CONTAINING PROTEIN"/>
    <property type="match status" value="1"/>
</dbReference>
<dbReference type="GO" id="GO:0010898">
    <property type="term" value="P:positive regulation of triglyceride catabolic process"/>
    <property type="evidence" value="ECO:0007669"/>
    <property type="project" value="Ensembl"/>
</dbReference>
<reference evidence="9" key="1">
    <citation type="submission" date="2025-08" db="UniProtKB">
        <authorList>
            <consortium name="RefSeq"/>
        </authorList>
    </citation>
    <scope>IDENTIFICATION</scope>
    <source>
        <tissue evidence="9">Kidney</tissue>
    </source>
</reference>
<dbReference type="Proteomes" id="UP000081671">
    <property type="component" value="Unplaced"/>
</dbReference>
<dbReference type="GO" id="GO:0017171">
    <property type="term" value="F:serine hydrolase activity"/>
    <property type="evidence" value="ECO:0007669"/>
    <property type="project" value="Ensembl"/>
</dbReference>
<dbReference type="CTD" id="13"/>
<dbReference type="Gene3D" id="3.40.50.1820">
    <property type="entry name" value="alpha/beta hydrolase"/>
    <property type="match status" value="1"/>
</dbReference>
<feature type="domain" description="Alpha/beta hydrolase fold-3" evidence="7">
    <location>
        <begin position="315"/>
        <end position="375"/>
    </location>
</feature>
<dbReference type="OrthoDB" id="408631at2759"/>
<dbReference type="GO" id="GO:0005789">
    <property type="term" value="C:endoplasmic reticulum membrane"/>
    <property type="evidence" value="ECO:0007669"/>
    <property type="project" value="Ensembl"/>
</dbReference>
<name>A0A1S3GK77_DIPOR</name>
<keyword evidence="8" id="KW-1185">Reference proteome</keyword>
<dbReference type="RefSeq" id="XP_012889095.1">
    <property type="nucleotide sequence ID" value="XM_013033641.1"/>
</dbReference>
<keyword evidence="3" id="KW-1015">Disulfide bond</keyword>
<keyword evidence="6" id="KW-1133">Transmembrane helix</keyword>
<evidence type="ECO:0000256" key="2">
    <source>
        <dbReference type="ARBA" id="ARBA00022801"/>
    </source>
</evidence>
<evidence type="ECO:0000256" key="3">
    <source>
        <dbReference type="ARBA" id="ARBA00023157"/>
    </source>
</evidence>
<dbReference type="InterPro" id="IPR013094">
    <property type="entry name" value="AB_hydrolase_3"/>
</dbReference>
<dbReference type="InterPro" id="IPR029058">
    <property type="entry name" value="AB_hydrolase_fold"/>
</dbReference>
<accession>A0A1S3GK77</accession>
<dbReference type="Pfam" id="PF07859">
    <property type="entry name" value="Abhydrolase_3"/>
    <property type="match status" value="2"/>
</dbReference>
<dbReference type="InterPro" id="IPR017157">
    <property type="entry name" value="Arylacetamide_deacetylase"/>
</dbReference>
<organism evidence="8 9">
    <name type="scientific">Dipodomys ordii</name>
    <name type="common">Ord's kangaroo rat</name>
    <dbReference type="NCBI Taxonomy" id="10020"/>
    <lineage>
        <taxon>Eukaryota</taxon>
        <taxon>Metazoa</taxon>
        <taxon>Chordata</taxon>
        <taxon>Craniata</taxon>
        <taxon>Vertebrata</taxon>
        <taxon>Euteleostomi</taxon>
        <taxon>Mammalia</taxon>
        <taxon>Eutheria</taxon>
        <taxon>Euarchontoglires</taxon>
        <taxon>Glires</taxon>
        <taxon>Rodentia</taxon>
        <taxon>Castorimorpha</taxon>
        <taxon>Heteromyidae</taxon>
        <taxon>Dipodomyinae</taxon>
        <taxon>Dipodomys</taxon>
    </lineage>
</organism>
<keyword evidence="6" id="KW-0472">Membrane</keyword>
<dbReference type="PROSITE" id="PS01174">
    <property type="entry name" value="LIPASE_GDXG_SER"/>
    <property type="match status" value="1"/>
</dbReference>
<evidence type="ECO:0000256" key="6">
    <source>
        <dbReference type="SAM" id="Phobius"/>
    </source>
</evidence>
<dbReference type="GO" id="GO:0019213">
    <property type="term" value="F:deacetylase activity"/>
    <property type="evidence" value="ECO:0007669"/>
    <property type="project" value="Ensembl"/>
</dbReference>
<dbReference type="PIRSF" id="PIRSF037251">
    <property type="entry name" value="Arylacetamide_deacetylase"/>
    <property type="match status" value="1"/>
</dbReference>
<evidence type="ECO:0000313" key="8">
    <source>
        <dbReference type="Proteomes" id="UP000081671"/>
    </source>
</evidence>
<dbReference type="ESTHER" id="dipor-a0a1s3gk77">
    <property type="family name" value="Arylacetamide_deacetylase"/>
</dbReference>
<feature type="active site" evidence="4">
    <location>
        <position position="373"/>
    </location>
</feature>
<dbReference type="GO" id="GO:0004806">
    <property type="term" value="F:triacylglycerol lipase activity"/>
    <property type="evidence" value="ECO:0007669"/>
    <property type="project" value="Ensembl"/>
</dbReference>
<evidence type="ECO:0000313" key="9">
    <source>
        <dbReference type="RefSeq" id="XP_012889095.1"/>
    </source>
</evidence>